<feature type="transmembrane region" description="Helical" evidence="12">
    <location>
        <begin position="327"/>
        <end position="345"/>
    </location>
</feature>
<dbReference type="EMBL" id="JACOGA010000006">
    <property type="protein sequence ID" value="MBC3873434.1"/>
    <property type="molecule type" value="Genomic_DNA"/>
</dbReference>
<keyword evidence="15" id="KW-1185">Reference proteome</keyword>
<evidence type="ECO:0000256" key="4">
    <source>
        <dbReference type="ARBA" id="ARBA00022519"/>
    </source>
</evidence>
<evidence type="ECO:0000313" key="14">
    <source>
        <dbReference type="EMBL" id="MBC3873434.1"/>
    </source>
</evidence>
<gene>
    <name evidence="14" type="ORF">H8K55_07545</name>
</gene>
<comment type="similarity">
    <text evidence="2">Belongs to the fatty acid desaturase type 1 family. AlkB subfamily.</text>
</comment>
<keyword evidence="9" id="KW-0408">Iron</keyword>
<feature type="domain" description="Fatty acid desaturase" evidence="13">
    <location>
        <begin position="119"/>
        <end position="320"/>
    </location>
</feature>
<evidence type="ECO:0000259" key="13">
    <source>
        <dbReference type="Pfam" id="PF00487"/>
    </source>
</evidence>
<feature type="transmembrane region" description="Helical" evidence="12">
    <location>
        <begin position="12"/>
        <end position="39"/>
    </location>
</feature>
<evidence type="ECO:0000313" key="15">
    <source>
        <dbReference type="Proteomes" id="UP000624279"/>
    </source>
</evidence>
<dbReference type="Proteomes" id="UP000624279">
    <property type="component" value="Unassembled WGS sequence"/>
</dbReference>
<accession>A0ABR6YA38</accession>
<comment type="caution">
    <text evidence="14">The sequence shown here is derived from an EMBL/GenBank/DDBJ whole genome shotgun (WGS) entry which is preliminary data.</text>
</comment>
<evidence type="ECO:0000256" key="7">
    <source>
        <dbReference type="ARBA" id="ARBA00022989"/>
    </source>
</evidence>
<proteinExistence type="inferred from homology"/>
<dbReference type="InterPro" id="IPR033885">
    <property type="entry name" value="AlkB/XylM"/>
</dbReference>
<keyword evidence="7 12" id="KW-1133">Transmembrane helix</keyword>
<keyword evidence="6" id="KW-0479">Metal-binding</keyword>
<dbReference type="CDD" id="cd03512">
    <property type="entry name" value="Alkane-hydroxylase"/>
    <property type="match status" value="1"/>
</dbReference>
<dbReference type="Pfam" id="PF00487">
    <property type="entry name" value="FA_desaturase"/>
    <property type="match status" value="1"/>
</dbReference>
<protein>
    <submittedName>
        <fullName evidence="14">Alkane 1-monooxygenase</fullName>
    </submittedName>
</protein>
<keyword evidence="5 12" id="KW-0812">Transmembrane</keyword>
<evidence type="ECO:0000256" key="11">
    <source>
        <dbReference type="ARBA" id="ARBA00023136"/>
    </source>
</evidence>
<evidence type="ECO:0000256" key="12">
    <source>
        <dbReference type="SAM" id="Phobius"/>
    </source>
</evidence>
<evidence type="ECO:0000256" key="8">
    <source>
        <dbReference type="ARBA" id="ARBA00023002"/>
    </source>
</evidence>
<feature type="transmembrane region" description="Helical" evidence="12">
    <location>
        <begin position="234"/>
        <end position="257"/>
    </location>
</feature>
<evidence type="ECO:0000256" key="2">
    <source>
        <dbReference type="ARBA" id="ARBA00010823"/>
    </source>
</evidence>
<evidence type="ECO:0000256" key="10">
    <source>
        <dbReference type="ARBA" id="ARBA00023033"/>
    </source>
</evidence>
<evidence type="ECO:0000256" key="9">
    <source>
        <dbReference type="ARBA" id="ARBA00023004"/>
    </source>
</evidence>
<evidence type="ECO:0000256" key="1">
    <source>
        <dbReference type="ARBA" id="ARBA00004429"/>
    </source>
</evidence>
<dbReference type="PANTHER" id="PTHR38674">
    <property type="entry name" value="ALKANE 1-MONOOXYGENASE 1"/>
    <property type="match status" value="1"/>
</dbReference>
<dbReference type="RefSeq" id="WP_186941474.1">
    <property type="nucleotide sequence ID" value="NZ_JACOGA010000006.1"/>
</dbReference>
<evidence type="ECO:0000256" key="5">
    <source>
        <dbReference type="ARBA" id="ARBA00022692"/>
    </source>
</evidence>
<keyword evidence="4" id="KW-0997">Cell inner membrane</keyword>
<organism evidence="14 15">
    <name type="scientific">Undibacterium flavidum</name>
    <dbReference type="NCBI Taxonomy" id="2762297"/>
    <lineage>
        <taxon>Bacteria</taxon>
        <taxon>Pseudomonadati</taxon>
        <taxon>Pseudomonadota</taxon>
        <taxon>Betaproteobacteria</taxon>
        <taxon>Burkholderiales</taxon>
        <taxon>Oxalobacteraceae</taxon>
        <taxon>Undibacterium</taxon>
    </lineage>
</organism>
<keyword evidence="11 12" id="KW-0472">Membrane</keyword>
<dbReference type="PANTHER" id="PTHR38674:SF1">
    <property type="entry name" value="ALKANE 1-MONOOXYGENASE 1"/>
    <property type="match status" value="1"/>
</dbReference>
<keyword evidence="3" id="KW-1003">Cell membrane</keyword>
<name>A0ABR6YA38_9BURK</name>
<evidence type="ECO:0000256" key="6">
    <source>
        <dbReference type="ARBA" id="ARBA00022723"/>
    </source>
</evidence>
<comment type="subcellular location">
    <subcellularLocation>
        <location evidence="1">Cell inner membrane</location>
        <topology evidence="1">Multi-pass membrane protein</topology>
    </subcellularLocation>
</comment>
<keyword evidence="8" id="KW-0560">Oxidoreductase</keyword>
<evidence type="ECO:0000256" key="3">
    <source>
        <dbReference type="ARBA" id="ARBA00022475"/>
    </source>
</evidence>
<keyword evidence="10" id="KW-0503">Monooxygenase</keyword>
<sequence length="395" mass="44834">MFKYLKHSILTCFIVPGAALTVLLAPQWSFLVPIVITLINMIGDNFTSPDRSVPQYSQLWILDGFVYLYVPIVSFYMFTLMWLISPGDFLGFSALVQAQLGVDLFQIKTAAGLRGLLSGTFAVGYVLSSNHLYAHELVHRTTDKFAMLTGRWLLAMTGDAQFSISHVYAHHANVGTSLDAATARRGESVYRFFIRSTIGQYKESWDIERQRLINRGVAIWSLHNRVLTGLLMTLALYVVWYLAATWIGVLIYTLVIINAKFLFETINYIEHYGVVRVPGTKVLPHHSWDCDARISSNALLNLSRHADHHANAHKPYWELETFDTSLQLHYGYISTIVVALIPFWWHRFAAPQLHQWDLHSASPEEKKLAQQANLASGLSLFTRTFNAFHTVNEGK</sequence>
<dbReference type="InterPro" id="IPR005804">
    <property type="entry name" value="FA_desaturase_dom"/>
</dbReference>
<reference evidence="14 15" key="1">
    <citation type="submission" date="2020-08" db="EMBL/GenBank/DDBJ databases">
        <title>Novel species isolated from subtropical streams in China.</title>
        <authorList>
            <person name="Lu H."/>
        </authorList>
    </citation>
    <scope>NUCLEOTIDE SEQUENCE [LARGE SCALE GENOMIC DNA]</scope>
    <source>
        <strain evidence="14 15">LX15W</strain>
    </source>
</reference>
<feature type="transmembrane region" description="Helical" evidence="12">
    <location>
        <begin position="59"/>
        <end position="84"/>
    </location>
</feature>